<protein>
    <submittedName>
        <fullName evidence="2">Chemotaxis protein CheW</fullName>
    </submittedName>
</protein>
<dbReference type="Pfam" id="PF01584">
    <property type="entry name" value="CheW"/>
    <property type="match status" value="1"/>
</dbReference>
<dbReference type="InterPro" id="IPR002545">
    <property type="entry name" value="CheW-lke_dom"/>
</dbReference>
<proteinExistence type="predicted"/>
<feature type="domain" description="CheW-like" evidence="1">
    <location>
        <begin position="5"/>
        <end position="144"/>
    </location>
</feature>
<dbReference type="RefSeq" id="WP_382347935.1">
    <property type="nucleotide sequence ID" value="NZ_JBHSMC010000001.1"/>
</dbReference>
<dbReference type="PANTHER" id="PTHR22617">
    <property type="entry name" value="CHEMOTAXIS SENSOR HISTIDINE KINASE-RELATED"/>
    <property type="match status" value="1"/>
</dbReference>
<reference evidence="3" key="1">
    <citation type="journal article" date="2019" name="Int. J. Syst. Evol. Microbiol.">
        <title>The Global Catalogue of Microorganisms (GCM) 10K type strain sequencing project: providing services to taxonomists for standard genome sequencing and annotation.</title>
        <authorList>
            <consortium name="The Broad Institute Genomics Platform"/>
            <consortium name="The Broad Institute Genome Sequencing Center for Infectious Disease"/>
            <person name="Wu L."/>
            <person name="Ma J."/>
        </authorList>
    </citation>
    <scope>NUCLEOTIDE SEQUENCE [LARGE SCALE GENOMIC DNA]</scope>
    <source>
        <strain evidence="3">CGMCC 1.12237</strain>
    </source>
</reference>
<dbReference type="Gene3D" id="2.40.50.180">
    <property type="entry name" value="CheA-289, Domain 4"/>
    <property type="match status" value="1"/>
</dbReference>
<dbReference type="PROSITE" id="PS50851">
    <property type="entry name" value="CHEW"/>
    <property type="match status" value="1"/>
</dbReference>
<dbReference type="InterPro" id="IPR036061">
    <property type="entry name" value="CheW-like_dom_sf"/>
</dbReference>
<keyword evidence="3" id="KW-1185">Reference proteome</keyword>
<evidence type="ECO:0000259" key="1">
    <source>
        <dbReference type="PROSITE" id="PS50851"/>
    </source>
</evidence>
<evidence type="ECO:0000313" key="3">
    <source>
        <dbReference type="Proteomes" id="UP001596147"/>
    </source>
</evidence>
<name>A0ABW0LDV9_9BACI</name>
<gene>
    <name evidence="2" type="ORF">ACFPM4_04045</name>
</gene>
<dbReference type="Proteomes" id="UP001596147">
    <property type="component" value="Unassembled WGS sequence"/>
</dbReference>
<accession>A0ABW0LDV9</accession>
<dbReference type="InterPro" id="IPR039315">
    <property type="entry name" value="CheW"/>
</dbReference>
<comment type="caution">
    <text evidence="2">The sequence shown here is derived from an EMBL/GenBank/DDBJ whole genome shotgun (WGS) entry which is preliminary data.</text>
</comment>
<evidence type="ECO:0000313" key="2">
    <source>
        <dbReference type="EMBL" id="MFC5463929.1"/>
    </source>
</evidence>
<dbReference type="EMBL" id="JBHSMC010000001">
    <property type="protein sequence ID" value="MFC5463929.1"/>
    <property type="molecule type" value="Genomic_DNA"/>
</dbReference>
<dbReference type="Gene3D" id="2.30.30.40">
    <property type="entry name" value="SH3 Domains"/>
    <property type="match status" value="1"/>
</dbReference>
<organism evidence="2 3">
    <name type="scientific">Lederbergia graminis</name>
    <dbReference type="NCBI Taxonomy" id="735518"/>
    <lineage>
        <taxon>Bacteria</taxon>
        <taxon>Bacillati</taxon>
        <taxon>Bacillota</taxon>
        <taxon>Bacilli</taxon>
        <taxon>Bacillales</taxon>
        <taxon>Bacillaceae</taxon>
        <taxon>Lederbergia</taxon>
    </lineage>
</organism>
<dbReference type="SUPFAM" id="SSF50341">
    <property type="entry name" value="CheW-like"/>
    <property type="match status" value="1"/>
</dbReference>
<dbReference type="SMART" id="SM00260">
    <property type="entry name" value="CheW"/>
    <property type="match status" value="1"/>
</dbReference>
<dbReference type="PANTHER" id="PTHR22617:SF23">
    <property type="entry name" value="CHEMOTAXIS PROTEIN CHEW"/>
    <property type="match status" value="1"/>
</dbReference>
<sequence length="149" mass="16826">MKDESKEMIEFRLARKSYGIDVLLVQEIIQSTTITPIPYAHPAITGIIQLRGEILPVIDFSRLLNNNDLHLNYTRFIVAKVKGHSVVFPVEEVNDIVRASSEQIVEIEDAQDVKESFIIAEVQVGSKEAIKLVDFTKVLDTIQNHKNIA</sequence>